<feature type="region of interest" description="Disordered" evidence="1">
    <location>
        <begin position="79"/>
        <end position="114"/>
    </location>
</feature>
<evidence type="ECO:0000313" key="3">
    <source>
        <dbReference type="Proteomes" id="UP000233276"/>
    </source>
</evidence>
<feature type="compositionally biased region" description="Low complexity" evidence="1">
    <location>
        <begin position="96"/>
        <end position="110"/>
    </location>
</feature>
<sequence length="149" mass="15498">MAHAYQSAEDGQIVISDQPRADLEALARWQEIDVDEAKGILDARDAEPVTAENDEGFRALIDYLTEHDLTPADLLATLTASENPPPSAVADPAGPPAAEAQTPSAAEAPAGNASTEKWADYARSLGVAVDADADRAAIKAAIDAHKAAL</sequence>
<organism evidence="2 3">
    <name type="scientific">Microbacterium hominis</name>
    <dbReference type="NCBI Taxonomy" id="162426"/>
    <lineage>
        <taxon>Bacteria</taxon>
        <taxon>Bacillati</taxon>
        <taxon>Actinomycetota</taxon>
        <taxon>Actinomycetes</taxon>
        <taxon>Micrococcales</taxon>
        <taxon>Microbacteriaceae</taxon>
        <taxon>Microbacterium</taxon>
    </lineage>
</organism>
<dbReference type="RefSeq" id="WP_101305672.1">
    <property type="nucleotide sequence ID" value="NZ_CP025299.1"/>
</dbReference>
<gene>
    <name evidence="2" type="ORF">CXR34_04160</name>
</gene>
<dbReference type="AlphaFoldDB" id="A0A2K9DSD0"/>
<dbReference type="KEGG" id="mhos:CXR34_04160"/>
<proteinExistence type="predicted"/>
<dbReference type="Proteomes" id="UP000233276">
    <property type="component" value="Chromosome"/>
</dbReference>
<dbReference type="EMBL" id="CP025299">
    <property type="protein sequence ID" value="AUG28744.1"/>
    <property type="molecule type" value="Genomic_DNA"/>
</dbReference>
<accession>A0A2K9DSD0</accession>
<evidence type="ECO:0000313" key="2">
    <source>
        <dbReference type="EMBL" id="AUG28744.1"/>
    </source>
</evidence>
<evidence type="ECO:0000256" key="1">
    <source>
        <dbReference type="SAM" id="MobiDB-lite"/>
    </source>
</evidence>
<name>A0A2K9DSD0_9MICO</name>
<protein>
    <submittedName>
        <fullName evidence="2">Uncharacterized protein</fullName>
    </submittedName>
</protein>
<reference evidence="2 3" key="1">
    <citation type="submission" date="2017-12" db="EMBL/GenBank/DDBJ databases">
        <title>Isolation and characterization of estrogens degradatiion strain Microbacterium hominis SJTG1.</title>
        <authorList>
            <person name="Xiong W."/>
            <person name="Yin C."/>
            <person name="Zheng D."/>
            <person name="Liang R."/>
        </authorList>
    </citation>
    <scope>NUCLEOTIDE SEQUENCE [LARGE SCALE GENOMIC DNA]</scope>
    <source>
        <strain evidence="2 3">SJTG1</strain>
    </source>
</reference>